<reference evidence="1" key="1">
    <citation type="journal article" date="2014" name="Front. Microbiol.">
        <title>High frequency of phylogenetically diverse reductive dehalogenase-homologous genes in deep subseafloor sedimentary metagenomes.</title>
        <authorList>
            <person name="Kawai M."/>
            <person name="Futagami T."/>
            <person name="Toyoda A."/>
            <person name="Takaki Y."/>
            <person name="Nishi S."/>
            <person name="Hori S."/>
            <person name="Arai W."/>
            <person name="Tsubouchi T."/>
            <person name="Morono Y."/>
            <person name="Uchiyama I."/>
            <person name="Ito T."/>
            <person name="Fujiyama A."/>
            <person name="Inagaki F."/>
            <person name="Takami H."/>
        </authorList>
    </citation>
    <scope>NUCLEOTIDE SEQUENCE</scope>
    <source>
        <strain evidence="1">Expedition CK06-06</strain>
    </source>
</reference>
<dbReference type="EMBL" id="BARV01012816">
    <property type="protein sequence ID" value="GAI08299.1"/>
    <property type="molecule type" value="Genomic_DNA"/>
</dbReference>
<sequence>EQLCQRVGIIDHGKIIALDTPEDLIANAGLESTIEFSSLQEDAEKIFQKFTGMGKVIGQGDNRFILNTKESSKALKELTRFSDENNINVENISVRKITLEDVFLSLTGRRLRE</sequence>
<gene>
    <name evidence="1" type="ORF">S06H3_23539</name>
</gene>
<organism evidence="1">
    <name type="scientific">marine sediment metagenome</name>
    <dbReference type="NCBI Taxonomy" id="412755"/>
    <lineage>
        <taxon>unclassified sequences</taxon>
        <taxon>metagenomes</taxon>
        <taxon>ecological metagenomes</taxon>
    </lineage>
</organism>
<dbReference type="PANTHER" id="PTHR43582">
    <property type="entry name" value="LINEARMYCIN RESISTANCE ATP-BINDING PROTEIN LNRL"/>
    <property type="match status" value="1"/>
</dbReference>
<feature type="non-terminal residue" evidence="1">
    <location>
        <position position="1"/>
    </location>
</feature>
<dbReference type="PANTHER" id="PTHR43582:SF2">
    <property type="entry name" value="LINEARMYCIN RESISTANCE ATP-BINDING PROTEIN LNRL"/>
    <property type="match status" value="1"/>
</dbReference>
<comment type="caution">
    <text evidence="1">The sequence shown here is derived from an EMBL/GenBank/DDBJ whole genome shotgun (WGS) entry which is preliminary data.</text>
</comment>
<evidence type="ECO:0000313" key="1">
    <source>
        <dbReference type="EMBL" id="GAI08299.1"/>
    </source>
</evidence>
<name>X1MPI7_9ZZZZ</name>
<accession>X1MPI7</accession>
<evidence type="ECO:0008006" key="2">
    <source>
        <dbReference type="Google" id="ProtNLM"/>
    </source>
</evidence>
<protein>
    <recommendedName>
        <fullName evidence="2">DUF4162 domain-containing protein</fullName>
    </recommendedName>
</protein>
<proteinExistence type="predicted"/>
<dbReference type="AlphaFoldDB" id="X1MPI7"/>